<keyword evidence="1" id="KW-1133">Transmembrane helix</keyword>
<accession>A0A6J4V826</accession>
<reference evidence="2" key="1">
    <citation type="submission" date="2020-02" db="EMBL/GenBank/DDBJ databases">
        <authorList>
            <person name="Meier V. D."/>
        </authorList>
    </citation>
    <scope>NUCLEOTIDE SEQUENCE</scope>
    <source>
        <strain evidence="2">AVDCRST_MAG18</strain>
    </source>
</reference>
<proteinExistence type="predicted"/>
<protein>
    <recommendedName>
        <fullName evidence="3">DUF2079 domain-containing protein</fullName>
    </recommendedName>
</protein>
<feature type="transmembrane region" description="Helical" evidence="1">
    <location>
        <begin position="119"/>
        <end position="138"/>
    </location>
</feature>
<feature type="transmembrane region" description="Helical" evidence="1">
    <location>
        <begin position="230"/>
        <end position="252"/>
    </location>
</feature>
<dbReference type="EMBL" id="CADCWN010000162">
    <property type="protein sequence ID" value="CAA9571882.1"/>
    <property type="molecule type" value="Genomic_DNA"/>
</dbReference>
<feature type="transmembrane region" description="Helical" evidence="1">
    <location>
        <begin position="37"/>
        <end position="56"/>
    </location>
</feature>
<keyword evidence="1" id="KW-0472">Membrane</keyword>
<keyword evidence="1" id="KW-0812">Transmembrane</keyword>
<feature type="transmembrane region" description="Helical" evidence="1">
    <location>
        <begin position="193"/>
        <end position="218"/>
    </location>
</feature>
<dbReference type="AlphaFoldDB" id="A0A6J4V826"/>
<organism evidence="2">
    <name type="scientific">uncultured Thermomicrobiales bacterium</name>
    <dbReference type="NCBI Taxonomy" id="1645740"/>
    <lineage>
        <taxon>Bacteria</taxon>
        <taxon>Pseudomonadati</taxon>
        <taxon>Thermomicrobiota</taxon>
        <taxon>Thermomicrobia</taxon>
        <taxon>Thermomicrobiales</taxon>
        <taxon>environmental samples</taxon>
    </lineage>
</organism>
<feature type="transmembrane region" description="Helical" evidence="1">
    <location>
        <begin position="405"/>
        <end position="425"/>
    </location>
</feature>
<evidence type="ECO:0008006" key="3">
    <source>
        <dbReference type="Google" id="ProtNLM"/>
    </source>
</evidence>
<feature type="transmembrane region" description="Helical" evidence="1">
    <location>
        <begin position="145"/>
        <end position="163"/>
    </location>
</feature>
<feature type="transmembrane region" description="Helical" evidence="1">
    <location>
        <begin position="432"/>
        <end position="452"/>
    </location>
</feature>
<dbReference type="InterPro" id="IPR018650">
    <property type="entry name" value="STSV1_Orf64"/>
</dbReference>
<name>A0A6J4V826_9BACT</name>
<evidence type="ECO:0000256" key="1">
    <source>
        <dbReference type="SAM" id="Phobius"/>
    </source>
</evidence>
<dbReference type="Pfam" id="PF09852">
    <property type="entry name" value="DUF2079"/>
    <property type="match status" value="1"/>
</dbReference>
<evidence type="ECO:0000313" key="2">
    <source>
        <dbReference type="EMBL" id="CAA9571882.1"/>
    </source>
</evidence>
<sequence length="563" mass="61983">MERGIGNSNGAVPHANPLPAQIPRSPFRVPRSDVPTFLLALLIAAYTVVFTGLNWYRMLALRQGFDFLVYEQPIWNTVHGRPFAQSMYSFSPTHLGVDLALFELWVAPFYALWQGQMSLFVIISFGAALGAWPLFLIARERFDSGLAGLAWAALYLLFLPVGTITLGEFQPRLFAASALLGAYWFYRRERALAFWLCLLLAITVRSDVGLVVGMFGVFGLLERRDWRFGLAPALVGFGYWIAAVFLIIPALADGHGFLWQVNYAWLGADSRAILTTILTDPLYTARGVFTLEKGRYLAQLLWPLSFLPLLRPRLLLIPAPILALNLLSGELVQFDLFHQYQALIIPFLFIAAIEGLADLLAAGGAARLRRLAVLALAGLAAAILLLPLWPGSDTSRNALHPSVDALIWPILAALVCAPIIIAALLQRGARVGPTLTTTLGGLCVLMLLQHLALGSEPQRFLKDPRPSPRLAAAREIIALVPRDAPLAVTSQLGIWTPIRRELYHFPGNSSYDPALVARARYVIGDRQRDDGREAGDIAALINSGRWRIVAEQSDFVLLEQAGR</sequence>
<feature type="transmembrane region" description="Helical" evidence="1">
    <location>
        <begin position="371"/>
        <end position="390"/>
    </location>
</feature>
<gene>
    <name evidence="2" type="ORF">AVDCRST_MAG18-2072</name>
</gene>
<feature type="transmembrane region" description="Helical" evidence="1">
    <location>
        <begin position="340"/>
        <end position="359"/>
    </location>
</feature>